<dbReference type="RefSeq" id="WP_163894897.1">
    <property type="nucleotide sequence ID" value="NZ_JAAFYS010000003.1"/>
</dbReference>
<evidence type="ECO:0000256" key="3">
    <source>
        <dbReference type="ARBA" id="ARBA00022989"/>
    </source>
</evidence>
<evidence type="ECO:0000256" key="4">
    <source>
        <dbReference type="ARBA" id="ARBA00023136"/>
    </source>
</evidence>
<name>A0A6B2K314_9RHOB</name>
<dbReference type="AlphaFoldDB" id="A0A6B2K314"/>
<dbReference type="Pfam" id="PF07264">
    <property type="entry name" value="EI24"/>
    <property type="match status" value="1"/>
</dbReference>
<reference evidence="6 7" key="1">
    <citation type="submission" date="2020-02" db="EMBL/GenBank/DDBJ databases">
        <title>Pseudoroseicyclus tamarix, sp. nov., isolated from offshore sediment of a Tamarix chinensis forest.</title>
        <authorList>
            <person name="Gai Y."/>
        </authorList>
    </citation>
    <scope>NUCLEOTIDE SEQUENCE [LARGE SCALE GENOMIC DNA]</scope>
    <source>
        <strain evidence="6 7">CLL3-39</strain>
    </source>
</reference>
<feature type="transmembrane region" description="Helical" evidence="5">
    <location>
        <begin position="21"/>
        <end position="46"/>
    </location>
</feature>
<keyword evidence="2 5" id="KW-0812">Transmembrane</keyword>
<evidence type="ECO:0008006" key="8">
    <source>
        <dbReference type="Google" id="ProtNLM"/>
    </source>
</evidence>
<dbReference type="InterPro" id="IPR059112">
    <property type="entry name" value="CysZ/EI24"/>
</dbReference>
<feature type="transmembrane region" description="Helical" evidence="5">
    <location>
        <begin position="66"/>
        <end position="87"/>
    </location>
</feature>
<gene>
    <name evidence="6" type="ORF">GZA08_14575</name>
</gene>
<accession>A0A6B2K314</accession>
<keyword evidence="3 5" id="KW-1133">Transmembrane helix</keyword>
<comment type="subcellular location">
    <subcellularLocation>
        <location evidence="1">Membrane</location>
        <topology evidence="1">Multi-pass membrane protein</topology>
    </subcellularLocation>
</comment>
<evidence type="ECO:0000256" key="5">
    <source>
        <dbReference type="SAM" id="Phobius"/>
    </source>
</evidence>
<organism evidence="6 7">
    <name type="scientific">Pseudoroseicyclus tamaricis</name>
    <dbReference type="NCBI Taxonomy" id="2705421"/>
    <lineage>
        <taxon>Bacteria</taxon>
        <taxon>Pseudomonadati</taxon>
        <taxon>Pseudomonadota</taxon>
        <taxon>Alphaproteobacteria</taxon>
        <taxon>Rhodobacterales</taxon>
        <taxon>Paracoccaceae</taxon>
        <taxon>Pseudoroseicyclus</taxon>
    </lineage>
</organism>
<keyword evidence="4 5" id="KW-0472">Membrane</keyword>
<feature type="transmembrane region" description="Helical" evidence="5">
    <location>
        <begin position="126"/>
        <end position="146"/>
    </location>
</feature>
<protein>
    <recommendedName>
        <fullName evidence="8">CysZ protein</fullName>
    </recommendedName>
</protein>
<feature type="transmembrane region" description="Helical" evidence="5">
    <location>
        <begin position="152"/>
        <end position="171"/>
    </location>
</feature>
<comment type="caution">
    <text evidence="6">The sequence shown here is derived from an EMBL/GenBank/DDBJ whole genome shotgun (WGS) entry which is preliminary data.</text>
</comment>
<evidence type="ECO:0000256" key="2">
    <source>
        <dbReference type="ARBA" id="ARBA00022692"/>
    </source>
</evidence>
<evidence type="ECO:0000313" key="7">
    <source>
        <dbReference type="Proteomes" id="UP000474757"/>
    </source>
</evidence>
<keyword evidence="7" id="KW-1185">Reference proteome</keyword>
<dbReference type="Proteomes" id="UP000474757">
    <property type="component" value="Unassembled WGS sequence"/>
</dbReference>
<dbReference type="EMBL" id="JAAGAB010000003">
    <property type="protein sequence ID" value="NDV02192.1"/>
    <property type="molecule type" value="Genomic_DNA"/>
</dbReference>
<proteinExistence type="predicted"/>
<evidence type="ECO:0000256" key="1">
    <source>
        <dbReference type="ARBA" id="ARBA00004141"/>
    </source>
</evidence>
<feature type="transmembrane region" description="Helical" evidence="5">
    <location>
        <begin position="191"/>
        <end position="217"/>
    </location>
</feature>
<sequence length="234" mass="25342">MIFTDALKALSQIGDPRFRRVLALGVLLALALLIAAYALILWLISLANPESLVLPIVGQVTWLDDLLGWGSLALMLVLSVFLMIPVASAITSMFLDDVAAAVEAKHYPSLPPVAGGGLWEGVVDTVNFLGVLVAANLVALILYLFLPFAAPFIFYALNGYLLGREYFQVAAMRREGRAGAKALRRRYPAQIWAAGCMMALPLSIPVVNLLVPVLGAATFTHLYHRLRGPRPGDY</sequence>
<evidence type="ECO:0000313" key="6">
    <source>
        <dbReference type="EMBL" id="NDV02192.1"/>
    </source>
</evidence>